<dbReference type="NCBIfam" id="TIGR01144">
    <property type="entry name" value="ATP_synt_b"/>
    <property type="match status" value="1"/>
</dbReference>
<dbReference type="Gene3D" id="1.20.5.620">
    <property type="entry name" value="F1F0 ATP synthase subunit B, membrane domain"/>
    <property type="match status" value="1"/>
</dbReference>
<name>F9UJQ9_9BACT</name>
<evidence type="ECO:0000256" key="2">
    <source>
        <dbReference type="ARBA" id="ARBA00022448"/>
    </source>
</evidence>
<protein>
    <recommendedName>
        <fullName evidence="13">ATP synthase subunit b</fullName>
    </recommendedName>
    <alternativeName>
        <fullName evidence="13">ATP synthase F(0) sector subunit b</fullName>
    </alternativeName>
    <alternativeName>
        <fullName evidence="13">ATPase subunit I</fullName>
    </alternativeName>
    <alternativeName>
        <fullName evidence="13">F-type ATPase subunit b</fullName>
        <shortName evidence="13">F-ATPase subunit b</shortName>
    </alternativeName>
</protein>
<dbReference type="STRING" id="1037410.MCSF7_00541"/>
<sequence>MEINVIDKVLHETGLKGELQEKIQKIFPSIPLMIATLISLILIIVILYFLAYKPVKKAIKARQEYIQANIDQAKSLHQEMQQKLEESNQTLAKAHQEADKIVQEGINHSNKIVLSYTALARSKSKTILEEARRDVEKQKQEFFEESKNYIVDAASELSKKILKKSVDEKVQSAMIDEFLKEESNK</sequence>
<comment type="caution">
    <text evidence="16">The sequence shown here is derived from an EMBL/GenBank/DDBJ whole genome shotgun (WGS) entry which is preliminary data.</text>
</comment>
<organism evidence="16 17">
    <name type="scientific">Mycoplasmopsis columbina SF7</name>
    <dbReference type="NCBI Taxonomy" id="1037410"/>
    <lineage>
        <taxon>Bacteria</taxon>
        <taxon>Bacillati</taxon>
        <taxon>Mycoplasmatota</taxon>
        <taxon>Mycoplasmoidales</taxon>
        <taxon>Metamycoplasmataceae</taxon>
        <taxon>Mycoplasmopsis</taxon>
    </lineage>
</organism>
<evidence type="ECO:0000256" key="15">
    <source>
        <dbReference type="SAM" id="Coils"/>
    </source>
</evidence>
<keyword evidence="15" id="KW-0175">Coiled coil</keyword>
<comment type="subunit">
    <text evidence="13">F-type ATPases have 2 components, F(1) - the catalytic core - and F(0) - the membrane proton channel. F(1) has five subunits: alpha(3), beta(3), gamma(1), delta(1), epsilon(1). F(0) has three main subunits: a(1), b(2) and c(10-14). The alpha and beta chains form an alternating ring which encloses part of the gamma chain. F(1) is attached to F(0) by a central stalk formed by the gamma and epsilon chains, while a peripheral stalk is formed by the delta and b chains.</text>
</comment>
<keyword evidence="9 13" id="KW-0472">Membrane</keyword>
<keyword evidence="6 13" id="KW-0375">Hydrogen ion transport</keyword>
<dbReference type="InterPro" id="IPR028987">
    <property type="entry name" value="ATP_synth_B-like_membr_sf"/>
</dbReference>
<proteinExistence type="inferred from homology"/>
<dbReference type="PANTHER" id="PTHR33445:SF1">
    <property type="entry name" value="ATP SYNTHASE SUBUNIT B"/>
    <property type="match status" value="1"/>
</dbReference>
<evidence type="ECO:0000313" key="16">
    <source>
        <dbReference type="EMBL" id="EGV00440.1"/>
    </source>
</evidence>
<evidence type="ECO:0000256" key="8">
    <source>
        <dbReference type="ARBA" id="ARBA00023065"/>
    </source>
</evidence>
<evidence type="ECO:0000256" key="6">
    <source>
        <dbReference type="ARBA" id="ARBA00022781"/>
    </source>
</evidence>
<keyword evidence="8 13" id="KW-0406">Ion transport</keyword>
<dbReference type="InterPro" id="IPR005864">
    <property type="entry name" value="ATP_synth_F0_bsu_bac"/>
</dbReference>
<evidence type="ECO:0000256" key="13">
    <source>
        <dbReference type="HAMAP-Rule" id="MF_01398"/>
    </source>
</evidence>
<evidence type="ECO:0000256" key="4">
    <source>
        <dbReference type="ARBA" id="ARBA00022547"/>
    </source>
</evidence>
<dbReference type="Proteomes" id="UP000004978">
    <property type="component" value="Unassembled WGS sequence"/>
</dbReference>
<comment type="similarity">
    <text evidence="1 13 14">Belongs to the ATPase B chain family.</text>
</comment>
<comment type="function">
    <text evidence="11 13">F(1)F(0) ATP synthase produces ATP from ADP in the presence of a proton or sodium gradient. F-type ATPases consist of two structural domains, F(1) containing the extramembraneous catalytic core and F(0) containing the membrane proton channel, linked together by a central stalk and a peripheral stalk. During catalysis, ATP synthesis in the catalytic domain of F(1) is coupled via a rotary mechanism of the central stalk subunits to proton translocation.</text>
</comment>
<dbReference type="HAMAP" id="MF_01398">
    <property type="entry name" value="ATP_synth_b_bprime"/>
    <property type="match status" value="1"/>
</dbReference>
<keyword evidence="17" id="KW-1185">Reference proteome</keyword>
<dbReference type="CDD" id="cd06503">
    <property type="entry name" value="ATP-synt_Fo_b"/>
    <property type="match status" value="1"/>
</dbReference>
<dbReference type="GO" id="GO:0046933">
    <property type="term" value="F:proton-transporting ATP synthase activity, rotational mechanism"/>
    <property type="evidence" value="ECO:0007669"/>
    <property type="project" value="UniProtKB-UniRule"/>
</dbReference>
<dbReference type="GO" id="GO:0045259">
    <property type="term" value="C:proton-transporting ATP synthase complex"/>
    <property type="evidence" value="ECO:0007669"/>
    <property type="project" value="UniProtKB-KW"/>
</dbReference>
<comment type="function">
    <text evidence="13">Component of the F(0) channel, it forms part of the peripheral stalk, linking F(1) to F(0).</text>
</comment>
<dbReference type="GO" id="GO:0012505">
    <property type="term" value="C:endomembrane system"/>
    <property type="evidence" value="ECO:0007669"/>
    <property type="project" value="UniProtKB-SubCell"/>
</dbReference>
<dbReference type="SUPFAM" id="SSF81573">
    <property type="entry name" value="F1F0 ATP synthase subunit B, membrane domain"/>
    <property type="match status" value="1"/>
</dbReference>
<evidence type="ECO:0000256" key="10">
    <source>
        <dbReference type="ARBA" id="ARBA00023310"/>
    </source>
</evidence>
<dbReference type="GO" id="GO:0005886">
    <property type="term" value="C:plasma membrane"/>
    <property type="evidence" value="ECO:0007669"/>
    <property type="project" value="UniProtKB-SubCell"/>
</dbReference>
<dbReference type="InterPro" id="IPR050059">
    <property type="entry name" value="ATP_synthase_B_chain"/>
</dbReference>
<keyword evidence="2 13" id="KW-0813">Transport</keyword>
<dbReference type="EMBL" id="AFXA01000008">
    <property type="protein sequence ID" value="EGV00440.1"/>
    <property type="molecule type" value="Genomic_DNA"/>
</dbReference>
<accession>F9UJQ9</accession>
<feature type="transmembrane region" description="Helical" evidence="13">
    <location>
        <begin position="30"/>
        <end position="52"/>
    </location>
</feature>
<dbReference type="Pfam" id="PF00430">
    <property type="entry name" value="ATP-synt_B"/>
    <property type="match status" value="1"/>
</dbReference>
<evidence type="ECO:0000256" key="9">
    <source>
        <dbReference type="ARBA" id="ARBA00023136"/>
    </source>
</evidence>
<keyword evidence="3 13" id="KW-1003">Cell membrane</keyword>
<keyword evidence="5 13" id="KW-0812">Transmembrane</keyword>
<evidence type="ECO:0000313" key="17">
    <source>
        <dbReference type="Proteomes" id="UP000004978"/>
    </source>
</evidence>
<keyword evidence="10 13" id="KW-0066">ATP synthesis</keyword>
<evidence type="ECO:0000256" key="3">
    <source>
        <dbReference type="ARBA" id="ARBA00022475"/>
    </source>
</evidence>
<keyword evidence="7 13" id="KW-1133">Transmembrane helix</keyword>
<dbReference type="GO" id="GO:0046961">
    <property type="term" value="F:proton-transporting ATPase activity, rotational mechanism"/>
    <property type="evidence" value="ECO:0007669"/>
    <property type="project" value="TreeGrafter"/>
</dbReference>
<evidence type="ECO:0000256" key="1">
    <source>
        <dbReference type="ARBA" id="ARBA00005513"/>
    </source>
</evidence>
<evidence type="ECO:0000256" key="5">
    <source>
        <dbReference type="ARBA" id="ARBA00022692"/>
    </source>
</evidence>
<evidence type="ECO:0000256" key="14">
    <source>
        <dbReference type="RuleBase" id="RU003848"/>
    </source>
</evidence>
<dbReference type="eggNOG" id="COG0711">
    <property type="taxonomic scope" value="Bacteria"/>
</dbReference>
<dbReference type="PANTHER" id="PTHR33445">
    <property type="entry name" value="ATP SYNTHASE SUBUNIT B', CHLOROPLASTIC"/>
    <property type="match status" value="1"/>
</dbReference>
<evidence type="ECO:0000256" key="11">
    <source>
        <dbReference type="ARBA" id="ARBA00025198"/>
    </source>
</evidence>
<evidence type="ECO:0000256" key="12">
    <source>
        <dbReference type="ARBA" id="ARBA00037847"/>
    </source>
</evidence>
<reference evidence="16 17" key="1">
    <citation type="journal article" date="2013" name="Genome Announc.">
        <title>Genome Sequence of Mycoplasma columbinum Strain SF7.</title>
        <authorList>
            <person name="Guo Z."/>
            <person name="Xu X."/>
            <person name="Zheng Q."/>
            <person name="Li T."/>
            <person name="Kuang S."/>
            <person name="Zhang Z."/>
            <person name="Chen Y."/>
            <person name="Lu X."/>
            <person name="Zhou R."/>
            <person name="Bi D."/>
            <person name="Jin H."/>
        </authorList>
    </citation>
    <scope>NUCLEOTIDE SEQUENCE [LARGE SCALE GENOMIC DNA]</scope>
    <source>
        <strain evidence="16 17">SF7</strain>
    </source>
</reference>
<comment type="subcellular location">
    <subcellularLocation>
        <location evidence="13">Cell membrane</location>
        <topology evidence="13">Single-pass membrane protein</topology>
    </subcellularLocation>
    <subcellularLocation>
        <location evidence="12">Endomembrane system</location>
        <topology evidence="12">Single-pass membrane protein</topology>
    </subcellularLocation>
</comment>
<feature type="coiled-coil region" evidence="15">
    <location>
        <begin position="70"/>
        <end position="148"/>
    </location>
</feature>
<keyword evidence="4 13" id="KW-0138">CF(0)</keyword>
<evidence type="ECO:0000256" key="7">
    <source>
        <dbReference type="ARBA" id="ARBA00022989"/>
    </source>
</evidence>
<gene>
    <name evidence="13" type="primary">atpF</name>
    <name evidence="16" type="ORF">MCSF7_00541</name>
</gene>
<dbReference type="AlphaFoldDB" id="F9UJQ9"/>
<dbReference type="InterPro" id="IPR002146">
    <property type="entry name" value="ATP_synth_b/b'su_bac/chlpt"/>
</dbReference>
<dbReference type="RefSeq" id="WP_006608526.1">
    <property type="nucleotide sequence ID" value="NZ_AFXA01000008.1"/>
</dbReference>